<dbReference type="AlphaFoldDB" id="A0A1F4X3H8"/>
<comment type="caution">
    <text evidence="2">The sequence shown here is derived from an EMBL/GenBank/DDBJ whole genome shotgun (WGS) entry which is preliminary data.</text>
</comment>
<evidence type="ECO:0000313" key="3">
    <source>
        <dbReference type="Proteomes" id="UP000176815"/>
    </source>
</evidence>
<protein>
    <recommendedName>
        <fullName evidence="1">ParB-like N-terminal domain-containing protein</fullName>
    </recommendedName>
</protein>
<dbReference type="Gene3D" id="3.90.1530.10">
    <property type="entry name" value="Conserved hypothetical protein from pyrococcus furiosus pfu- 392566-001, ParB domain"/>
    <property type="match status" value="1"/>
</dbReference>
<dbReference type="EMBL" id="MEWG01000047">
    <property type="protein sequence ID" value="OGC76260.1"/>
    <property type="molecule type" value="Genomic_DNA"/>
</dbReference>
<feature type="domain" description="ParB-like N-terminal" evidence="1">
    <location>
        <begin position="50"/>
        <end position="148"/>
    </location>
</feature>
<name>A0A1F4X3H8_UNCKA</name>
<evidence type="ECO:0000259" key="1">
    <source>
        <dbReference type="SMART" id="SM00470"/>
    </source>
</evidence>
<proteinExistence type="predicted"/>
<dbReference type="Pfam" id="PF02195">
    <property type="entry name" value="ParB_N"/>
    <property type="match status" value="1"/>
</dbReference>
<evidence type="ECO:0000313" key="2">
    <source>
        <dbReference type="EMBL" id="OGC76260.1"/>
    </source>
</evidence>
<organism evidence="2 3">
    <name type="scientific">candidate division WWE3 bacterium RIFOXYD1_FULL_39_9</name>
    <dbReference type="NCBI Taxonomy" id="1802649"/>
    <lineage>
        <taxon>Bacteria</taxon>
        <taxon>Katanobacteria</taxon>
    </lineage>
</organism>
<dbReference type="PANTHER" id="PTHR30083:SF1">
    <property type="entry name" value="TRANSCRIPTIONAL REGULATOR"/>
    <property type="match status" value="1"/>
</dbReference>
<accession>A0A1F4X3H8</accession>
<sequence length="382" mass="44894">MKKEVIKKSKDLFKSLDILNQRDLIEAINEIRKELHKYSPFKNEPVDCVQWIKSDMVHANDYNPNSVAPPEMKLLERSICEDGYTQPIVAWRNEQDIFEVVDGFHRNRVGKESKEAKKRILGYLPLAIINHERESKSDRIAATIRHNRARGKHQIEKMSDIVLELKRRNWDNEKISRELGMDEDEILRLCQITGLIELFSDQEFSKAWDVEGEVTESDFEELSDDVDDFKEEDKEFRTVNTSDENRIFHTYEKWECYKAGFYNTTMHGKTKSECEEEYKKFLSNPKKFAATLEHVIKEWKHSCEHYLTNSAMNRIAWLGQAAMCYATGIPSTFRGGFSLMSEKQQNEANEVALKYLNKWLKANDREEVTMDEAYANRQSDIY</sequence>
<dbReference type="Proteomes" id="UP000176815">
    <property type="component" value="Unassembled WGS sequence"/>
</dbReference>
<dbReference type="PANTHER" id="PTHR30083">
    <property type="entry name" value="TRANSCRIPTIONAL REGULATOR-RELATED"/>
    <property type="match status" value="1"/>
</dbReference>
<dbReference type="InterPro" id="IPR003115">
    <property type="entry name" value="ParB_N"/>
</dbReference>
<dbReference type="GO" id="GO:0071453">
    <property type="term" value="P:cellular response to oxygen levels"/>
    <property type="evidence" value="ECO:0007669"/>
    <property type="project" value="TreeGrafter"/>
</dbReference>
<dbReference type="SUPFAM" id="SSF110849">
    <property type="entry name" value="ParB/Sulfiredoxin"/>
    <property type="match status" value="1"/>
</dbReference>
<gene>
    <name evidence="2" type="ORF">A2619_02290</name>
</gene>
<reference evidence="2 3" key="1">
    <citation type="journal article" date="2016" name="Nat. Commun.">
        <title>Thousands of microbial genomes shed light on interconnected biogeochemical processes in an aquifer system.</title>
        <authorList>
            <person name="Anantharaman K."/>
            <person name="Brown C.T."/>
            <person name="Hug L.A."/>
            <person name="Sharon I."/>
            <person name="Castelle C.J."/>
            <person name="Probst A.J."/>
            <person name="Thomas B.C."/>
            <person name="Singh A."/>
            <person name="Wilkins M.J."/>
            <person name="Karaoz U."/>
            <person name="Brodie E.L."/>
            <person name="Williams K.H."/>
            <person name="Hubbard S.S."/>
            <person name="Banfield J.F."/>
        </authorList>
    </citation>
    <scope>NUCLEOTIDE SEQUENCE [LARGE SCALE GENOMIC DNA]</scope>
</reference>
<dbReference type="CDD" id="cd16397">
    <property type="entry name" value="IbrB_like"/>
    <property type="match status" value="1"/>
</dbReference>
<dbReference type="SMART" id="SM00470">
    <property type="entry name" value="ParB"/>
    <property type="match status" value="1"/>
</dbReference>
<dbReference type="InterPro" id="IPR036086">
    <property type="entry name" value="ParB/Sulfiredoxin_sf"/>
</dbReference>